<accession>A0ABQ8S050</accession>
<dbReference type="PROSITE" id="PS50878">
    <property type="entry name" value="RT_POL"/>
    <property type="match status" value="1"/>
</dbReference>
<gene>
    <name evidence="3" type="ORF">ANN_24999</name>
</gene>
<feature type="compositionally biased region" description="Basic and acidic residues" evidence="1">
    <location>
        <begin position="325"/>
        <end position="374"/>
    </location>
</feature>
<organism evidence="3 4">
    <name type="scientific">Periplaneta americana</name>
    <name type="common">American cockroach</name>
    <name type="synonym">Blatta americana</name>
    <dbReference type="NCBI Taxonomy" id="6978"/>
    <lineage>
        <taxon>Eukaryota</taxon>
        <taxon>Metazoa</taxon>
        <taxon>Ecdysozoa</taxon>
        <taxon>Arthropoda</taxon>
        <taxon>Hexapoda</taxon>
        <taxon>Insecta</taxon>
        <taxon>Pterygota</taxon>
        <taxon>Neoptera</taxon>
        <taxon>Polyneoptera</taxon>
        <taxon>Dictyoptera</taxon>
        <taxon>Blattodea</taxon>
        <taxon>Blattoidea</taxon>
        <taxon>Blattidae</taxon>
        <taxon>Blattinae</taxon>
        <taxon>Periplaneta</taxon>
    </lineage>
</organism>
<name>A0ABQ8S050_PERAM</name>
<evidence type="ECO:0000256" key="1">
    <source>
        <dbReference type="SAM" id="MobiDB-lite"/>
    </source>
</evidence>
<dbReference type="InterPro" id="IPR000477">
    <property type="entry name" value="RT_dom"/>
</dbReference>
<dbReference type="PANTHER" id="PTHR47027:SF20">
    <property type="entry name" value="REVERSE TRANSCRIPTASE-LIKE PROTEIN WITH RNA-DIRECTED DNA POLYMERASE DOMAIN"/>
    <property type="match status" value="1"/>
</dbReference>
<keyword evidence="4" id="KW-1185">Reference proteome</keyword>
<evidence type="ECO:0000313" key="4">
    <source>
        <dbReference type="Proteomes" id="UP001148838"/>
    </source>
</evidence>
<evidence type="ECO:0000313" key="3">
    <source>
        <dbReference type="EMBL" id="KAJ4427378.1"/>
    </source>
</evidence>
<proteinExistence type="predicted"/>
<dbReference type="EMBL" id="JAJSOF020000038">
    <property type="protein sequence ID" value="KAJ4427378.1"/>
    <property type="molecule type" value="Genomic_DNA"/>
</dbReference>
<feature type="compositionally biased region" description="Basic and acidic residues" evidence="1">
    <location>
        <begin position="248"/>
        <end position="259"/>
    </location>
</feature>
<evidence type="ECO:0000259" key="2">
    <source>
        <dbReference type="PROSITE" id="PS50878"/>
    </source>
</evidence>
<feature type="non-terminal residue" evidence="3">
    <location>
        <position position="1"/>
    </location>
</feature>
<comment type="caution">
    <text evidence="3">The sequence shown here is derived from an EMBL/GenBank/DDBJ whole genome shotgun (WGS) entry which is preliminary data.</text>
</comment>
<reference evidence="3 4" key="1">
    <citation type="journal article" date="2022" name="Allergy">
        <title>Genome assembly and annotation of Periplaneta americana reveal a comprehensive cockroach allergen profile.</title>
        <authorList>
            <person name="Wang L."/>
            <person name="Xiong Q."/>
            <person name="Saelim N."/>
            <person name="Wang L."/>
            <person name="Nong W."/>
            <person name="Wan A.T."/>
            <person name="Shi M."/>
            <person name="Liu X."/>
            <person name="Cao Q."/>
            <person name="Hui J.H.L."/>
            <person name="Sookrung N."/>
            <person name="Leung T.F."/>
            <person name="Tungtrongchitr A."/>
            <person name="Tsui S.K.W."/>
        </authorList>
    </citation>
    <scope>NUCLEOTIDE SEQUENCE [LARGE SCALE GENOMIC DNA]</scope>
    <source>
        <strain evidence="3">PWHHKU_190912</strain>
    </source>
</reference>
<protein>
    <recommendedName>
        <fullName evidence="2">Reverse transcriptase domain-containing protein</fullName>
    </recommendedName>
</protein>
<dbReference type="Proteomes" id="UP001148838">
    <property type="component" value="Unassembled WGS sequence"/>
</dbReference>
<sequence length="374" mass="44638">EIGRGVRQVCSLSPTLFNLYLKDLVKNCFQRMGRMTVGGRKIKCIRFSDDKGLLAEEEMILRDMQLELNDICEQYGMKINANKTKTMVFGRKIKRKRSIFCGLLEKELRKKLVKCFVCNVALYGAETWTIGRSEEKRQFEMWIWRRMERVKWTDRMRNEAMLERVGEERMMMKLLIKRKRNWLGHWLRRNWILKDALERMMNGIRNDAVLERVGEERMMLKLIKKRKKELVGPLDKKKLPTEGCTGRNGEREKKISGRERGRKGVSGKERKGEREGGTEKGREEGKENKGWEWKRKEGRKRERKGGRNKGSEWERKKGRKRERKGGRNKEREWERNEGERDGGREKEREEGREGEIKEVGKKGREKEREKGREK</sequence>
<feature type="compositionally biased region" description="Basic and acidic residues" evidence="1">
    <location>
        <begin position="266"/>
        <end position="295"/>
    </location>
</feature>
<feature type="compositionally biased region" description="Basic residues" evidence="1">
    <location>
        <begin position="296"/>
        <end position="307"/>
    </location>
</feature>
<dbReference type="Pfam" id="PF00078">
    <property type="entry name" value="RVT_1"/>
    <property type="match status" value="1"/>
</dbReference>
<feature type="domain" description="Reverse transcriptase" evidence="2">
    <location>
        <begin position="1"/>
        <end position="105"/>
    </location>
</feature>
<feature type="region of interest" description="Disordered" evidence="1">
    <location>
        <begin position="234"/>
        <end position="374"/>
    </location>
</feature>
<dbReference type="PANTHER" id="PTHR47027">
    <property type="entry name" value="REVERSE TRANSCRIPTASE DOMAIN-CONTAINING PROTEIN"/>
    <property type="match status" value="1"/>
</dbReference>